<reference evidence="2" key="2">
    <citation type="journal article" date="2019" name="Int. J. Syst. Evol. Microbiol.">
        <title>Tengunoibacter tsumagoiensis gen. nov., sp. nov., Dictyobacter kobayashii sp. nov., Dictyobacter alpinus sp. nov., and description of Dictyobacteraceae fam. nov. within the order Ktedonobacterales isolated from Tengu-no-mugimeshi, a soil-like granular mass of micro-organisms, and emended descriptions of the genera Ktedonobacter and Dictyobacter.</title>
        <authorList>
            <person name="Wang C."/>
            <person name="Zheng Y."/>
            <person name="Sakai Y."/>
            <person name="Toyoda A."/>
            <person name="Minakuchi Y."/>
            <person name="Abe K."/>
            <person name="Yokota A."/>
            <person name="Yabe S."/>
        </authorList>
    </citation>
    <scope>NUCLEOTIDE SEQUENCE</scope>
    <source>
        <strain evidence="2">Uno16</strain>
    </source>
</reference>
<evidence type="ECO:0000313" key="5">
    <source>
        <dbReference type="Proteomes" id="UP000287171"/>
    </source>
</evidence>
<comment type="caution">
    <text evidence="2">The sequence shown here is derived from an EMBL/GenBank/DDBJ whole genome shotgun (WGS) entry which is preliminary data.</text>
</comment>
<organism evidence="2 5">
    <name type="scientific">Dictyobacter alpinus</name>
    <dbReference type="NCBI Taxonomy" id="2014873"/>
    <lineage>
        <taxon>Bacteria</taxon>
        <taxon>Bacillati</taxon>
        <taxon>Chloroflexota</taxon>
        <taxon>Ktedonobacteria</taxon>
        <taxon>Ktedonobacterales</taxon>
        <taxon>Dictyobacteraceae</taxon>
        <taxon>Dictyobacter</taxon>
    </lineage>
</organism>
<reference evidence="5" key="1">
    <citation type="submission" date="2018-12" db="EMBL/GenBank/DDBJ databases">
        <title>Tengunoibacter tsumagoiensis gen. nov., sp. nov., Dictyobacter kobayashii sp. nov., D. alpinus sp. nov., and D. joshuensis sp. nov. and description of Dictyobacteraceae fam. nov. within the order Ktedonobacterales isolated from Tengu-no-mugimeshi.</title>
        <authorList>
            <person name="Wang C.M."/>
            <person name="Zheng Y."/>
            <person name="Sakai Y."/>
            <person name="Toyoda A."/>
            <person name="Minakuchi Y."/>
            <person name="Abe K."/>
            <person name="Yokota A."/>
            <person name="Yabe S."/>
        </authorList>
    </citation>
    <scope>NUCLEOTIDE SEQUENCE [LARGE SCALE GENOMIC DNA]</scope>
    <source>
        <strain evidence="5">Uno16</strain>
    </source>
</reference>
<name>A0A402AZJ2_9CHLR</name>
<sequence>MSCSPGYIDGPAPLQLLALSQPGWKPVALEDLLTAEKDASKCEKYMRSFFRGGMGRNKEEEKREGKRMGRGRKQGEAGEGTFKKRRKKQTKNKWN</sequence>
<dbReference type="Proteomes" id="UP000287171">
    <property type="component" value="Unassembled WGS sequence"/>
</dbReference>
<proteinExistence type="predicted"/>
<evidence type="ECO:0000313" key="4">
    <source>
        <dbReference type="EMBL" id="GCE29187.1"/>
    </source>
</evidence>
<dbReference type="AlphaFoldDB" id="A0A402AZJ2"/>
<keyword evidence="5" id="KW-1185">Reference proteome</keyword>
<evidence type="ECO:0000313" key="3">
    <source>
        <dbReference type="EMBL" id="GCE29168.1"/>
    </source>
</evidence>
<feature type="compositionally biased region" description="Basic and acidic residues" evidence="1">
    <location>
        <begin position="56"/>
        <end position="67"/>
    </location>
</feature>
<protein>
    <submittedName>
        <fullName evidence="2">Uncharacterized protein</fullName>
    </submittedName>
</protein>
<accession>A0A402AZJ2</accession>
<feature type="region of interest" description="Disordered" evidence="1">
    <location>
        <begin position="50"/>
        <end position="95"/>
    </location>
</feature>
<dbReference type="EMBL" id="BIFT01000001">
    <property type="protein sequence ID" value="GCE29168.1"/>
    <property type="molecule type" value="Genomic_DNA"/>
</dbReference>
<evidence type="ECO:0000313" key="2">
    <source>
        <dbReference type="EMBL" id="GCE24526.1"/>
    </source>
</evidence>
<evidence type="ECO:0000256" key="1">
    <source>
        <dbReference type="SAM" id="MobiDB-lite"/>
    </source>
</evidence>
<dbReference type="EMBL" id="BIFT01000002">
    <property type="protein sequence ID" value="GCE29187.1"/>
    <property type="molecule type" value="Genomic_DNA"/>
</dbReference>
<dbReference type="EMBL" id="BIFT01000001">
    <property type="protein sequence ID" value="GCE24526.1"/>
    <property type="molecule type" value="Genomic_DNA"/>
</dbReference>
<feature type="compositionally biased region" description="Basic residues" evidence="1">
    <location>
        <begin position="83"/>
        <end position="95"/>
    </location>
</feature>
<gene>
    <name evidence="2" type="ORF">KDA_00100</name>
    <name evidence="3" type="ORF">KDA_46520</name>
    <name evidence="4" type="ORF">KDA_46710</name>
</gene>